<dbReference type="EMBL" id="MF063068">
    <property type="protein sequence ID" value="ARV77476.1"/>
    <property type="molecule type" value="Genomic_DNA"/>
</dbReference>
<accession>A0A1Y0T0K6</accession>
<evidence type="ECO:0000313" key="1">
    <source>
        <dbReference type="EMBL" id="ARV77476.1"/>
    </source>
</evidence>
<protein>
    <submittedName>
        <fullName evidence="1">Uncharacterized protein</fullName>
    </submittedName>
</protein>
<keyword evidence="2" id="KW-1185">Reference proteome</keyword>
<sequence length="86" mass="9419">MSAIRLYRNSLGDWVYDRQGNEHIALLSSVADIETFRSIGLHPRSAVSISVSSSGRIDGVSLVDGTPLEELLVPPNHSLYRDLTPV</sequence>
<organism evidence="1 2">
    <name type="scientific">Pseudomonas phage Noxifer</name>
    <dbReference type="NCBI Taxonomy" id="2006684"/>
    <lineage>
        <taxon>Viruses</taxon>
        <taxon>Duplodnaviria</taxon>
        <taxon>Heunggongvirae</taxon>
        <taxon>Uroviricota</taxon>
        <taxon>Caudoviricetes</taxon>
        <taxon>Chimalliviridae</taxon>
        <taxon>Noxifervirus</taxon>
        <taxon>Noxifervirus noxifer</taxon>
    </lineage>
</organism>
<dbReference type="Proteomes" id="UP000224829">
    <property type="component" value="Segment"/>
</dbReference>
<name>A0A1Y0T0K6_9CAUD</name>
<gene>
    <name evidence="1" type="ORF">NOXIFER_311</name>
</gene>
<proteinExistence type="predicted"/>
<evidence type="ECO:0000313" key="2">
    <source>
        <dbReference type="Proteomes" id="UP000224829"/>
    </source>
</evidence>
<reference evidence="1 2" key="1">
    <citation type="submission" date="2017-05" db="EMBL/GenBank/DDBJ databases">
        <authorList>
            <person name="Song R."/>
            <person name="Chenine A.L."/>
            <person name="Ruprecht R.M."/>
        </authorList>
    </citation>
    <scope>NUCLEOTIDE SEQUENCE [LARGE SCALE GENOMIC DNA]</scope>
</reference>